<proteinExistence type="predicted"/>
<evidence type="ECO:0000313" key="4">
    <source>
        <dbReference type="Proteomes" id="UP000624244"/>
    </source>
</evidence>
<dbReference type="PANTHER" id="PTHR37013">
    <property type="entry name" value="INTEGRAL MEMBRANE PROTEIN (AFU_ORTHOLOGUE AFUA_1G05950)-RELATED"/>
    <property type="match status" value="1"/>
</dbReference>
<dbReference type="Pfam" id="PF24802">
    <property type="entry name" value="DUF7703"/>
    <property type="match status" value="1"/>
</dbReference>
<protein>
    <recommendedName>
        <fullName evidence="2">DUF7703 domain-containing protein</fullName>
    </recommendedName>
</protein>
<evidence type="ECO:0000256" key="1">
    <source>
        <dbReference type="SAM" id="Phobius"/>
    </source>
</evidence>
<feature type="transmembrane region" description="Helical" evidence="1">
    <location>
        <begin position="110"/>
        <end position="133"/>
    </location>
</feature>
<feature type="domain" description="DUF7703" evidence="2">
    <location>
        <begin position="6"/>
        <end position="255"/>
    </location>
</feature>
<evidence type="ECO:0000313" key="3">
    <source>
        <dbReference type="EMBL" id="KAF5852350.1"/>
    </source>
</evidence>
<evidence type="ECO:0000259" key="2">
    <source>
        <dbReference type="Pfam" id="PF24802"/>
    </source>
</evidence>
<dbReference type="PANTHER" id="PTHR37013:SF3">
    <property type="entry name" value="INTEGRAL MEMBRANE PROTEIN (AFU_ORTHOLOGUE AFUA_1G05950)"/>
    <property type="match status" value="1"/>
</dbReference>
<feature type="transmembrane region" description="Helical" evidence="1">
    <location>
        <begin position="15"/>
        <end position="34"/>
    </location>
</feature>
<name>A0A8H5ZQF7_COCSA</name>
<keyword evidence="1" id="KW-0812">Transmembrane</keyword>
<organism evidence="3 4">
    <name type="scientific">Cochliobolus sativus</name>
    <name type="common">Common root rot and spot blotch fungus</name>
    <name type="synonym">Bipolaris sorokiniana</name>
    <dbReference type="NCBI Taxonomy" id="45130"/>
    <lineage>
        <taxon>Eukaryota</taxon>
        <taxon>Fungi</taxon>
        <taxon>Dikarya</taxon>
        <taxon>Ascomycota</taxon>
        <taxon>Pezizomycotina</taxon>
        <taxon>Dothideomycetes</taxon>
        <taxon>Pleosporomycetidae</taxon>
        <taxon>Pleosporales</taxon>
        <taxon>Pleosporineae</taxon>
        <taxon>Pleosporaceae</taxon>
        <taxon>Bipolaris</taxon>
    </lineage>
</organism>
<keyword evidence="1" id="KW-0472">Membrane</keyword>
<dbReference type="Proteomes" id="UP000624244">
    <property type="component" value="Unassembled WGS sequence"/>
</dbReference>
<dbReference type="EMBL" id="WNKQ01000003">
    <property type="protein sequence ID" value="KAF5852350.1"/>
    <property type="molecule type" value="Genomic_DNA"/>
</dbReference>
<reference evidence="3" key="1">
    <citation type="submission" date="2019-11" db="EMBL/GenBank/DDBJ databases">
        <title>Bipolaris sorokiniana Genome sequencing.</title>
        <authorList>
            <person name="Wang H."/>
        </authorList>
    </citation>
    <scope>NUCLEOTIDE SEQUENCE</scope>
</reference>
<accession>A0A8H5ZQF7</accession>
<feature type="transmembrane region" description="Helical" evidence="1">
    <location>
        <begin position="76"/>
        <end position="98"/>
    </location>
</feature>
<dbReference type="InterPro" id="IPR056120">
    <property type="entry name" value="DUF7703"/>
</dbReference>
<gene>
    <name evidence="3" type="ORF">GGP41_007722</name>
</gene>
<comment type="caution">
    <text evidence="3">The sequence shown here is derived from an EMBL/GenBank/DDBJ whole genome shotgun (WGS) entry which is preliminary data.</text>
</comment>
<feature type="transmembrane region" description="Helical" evidence="1">
    <location>
        <begin position="46"/>
        <end position="70"/>
    </location>
</feature>
<keyword evidence="1" id="KW-1133">Transmembrane helix</keyword>
<sequence length="375" mass="42871">MAGESGSVHLSLPKAMTIAAFFGISIHNSIEILFSILYQFKNRRGLYFWSMLVACIGIPVHAMAVLLRMFGLAPNAVMSFIIVLGWWAMVTGQAVVLFSRLNLVSDRKKIRWVLVMIITNFMILHLPVSALYLAINLRTFNSLTEVFSIYEKIQLVGFSIQESIIASIYIWEASRTLKPILEFRGPKERKIIQHLILINLLVVAMDASLIVTEFTNNFEIQTTYKTVVYSIKLKLEFYVLNQLLLITQYPTCTCTDSFSFIGHNLDISNCRLMPPGPSTTLQRSQKTDATASSHFNLERINVTTVILHLPPLSRANIRPRKASTLSSLHLPQPKRYFPRFHRPTSEGSTTTNQFIHHTRVERKYRKKINPELERL</sequence>
<dbReference type="AlphaFoldDB" id="A0A8H5ZQF7"/>